<dbReference type="PROSITE" id="PS50835">
    <property type="entry name" value="IG_LIKE"/>
    <property type="match status" value="1"/>
</dbReference>
<comment type="subcellular location">
    <subcellularLocation>
        <location evidence="1">Membrane</location>
    </subcellularLocation>
</comment>
<dbReference type="Ensembl" id="ENSMZET00005011423.1">
    <property type="protein sequence ID" value="ENSMZEP00005011041.1"/>
    <property type="gene ID" value="ENSMZEG00005008290.1"/>
</dbReference>
<keyword evidence="9" id="KW-1185">Reference proteome</keyword>
<feature type="compositionally biased region" description="Basic and acidic residues" evidence="5">
    <location>
        <begin position="279"/>
        <end position="292"/>
    </location>
</feature>
<reference evidence="8" key="3">
    <citation type="submission" date="2025-09" db="UniProtKB">
        <authorList>
            <consortium name="Ensembl"/>
        </authorList>
    </citation>
    <scope>IDENTIFICATION</scope>
</reference>
<dbReference type="InterPro" id="IPR013783">
    <property type="entry name" value="Ig-like_fold"/>
</dbReference>
<sequence length="392" mass="43693">MAPPLPEPGSAGGFFLLKGSFSFPLSPKCLLIGGHMIVGFFSVSMKRLEATFVVICLTLPLAYERLTNSHILRWVHNNTVIFYRQGKVSTGKPEDITSNGSLVLKKILFSSQGIYKGHVLHPNNASAKTWTGRLCVLDKVSKPQLSYSCDFSSMAVNLNCHVTKPEGLVFSWTLDKETLKSETKQTLSISFIDLKAERSFTCDVANKISKASSDKVRPTCPPLLSFKRQTVMAVLAGGGGLILFLLFVIVGLCCLLRRNKSQTSPRDKGELRMLSLQKQETHSVSPEHKNNHPTEVVTPPLIPQPSPRTYYQNNNAPFFSISQETLSLGWQLATFSHQLKPCTTYIDGDEHLIQWGKKVFSQPPIVQVPPPKMMTEVSNLHQRYTSTVRDRM</sequence>
<evidence type="ECO:0000256" key="3">
    <source>
        <dbReference type="ARBA" id="ARBA00023136"/>
    </source>
</evidence>
<dbReference type="GeneTree" id="ENSGT00940000170627"/>
<feature type="domain" description="Ig-like" evidence="7">
    <location>
        <begin position="143"/>
        <end position="213"/>
    </location>
</feature>
<evidence type="ECO:0000313" key="9">
    <source>
        <dbReference type="Proteomes" id="UP000265160"/>
    </source>
</evidence>
<evidence type="ECO:0000256" key="6">
    <source>
        <dbReference type="SAM" id="Phobius"/>
    </source>
</evidence>
<evidence type="ECO:0000256" key="2">
    <source>
        <dbReference type="ARBA" id="ARBA00022729"/>
    </source>
</evidence>
<evidence type="ECO:0000256" key="1">
    <source>
        <dbReference type="ARBA" id="ARBA00004370"/>
    </source>
</evidence>
<protein>
    <recommendedName>
        <fullName evidence="7">Ig-like domain-containing protein</fullName>
    </recommendedName>
</protein>
<keyword evidence="3 6" id="KW-0472">Membrane</keyword>
<keyword evidence="2" id="KW-0732">Signal</keyword>
<dbReference type="GO" id="GO:0016020">
    <property type="term" value="C:membrane"/>
    <property type="evidence" value="ECO:0007669"/>
    <property type="project" value="UniProtKB-SubCell"/>
</dbReference>
<keyword evidence="6" id="KW-0812">Transmembrane</keyword>
<dbReference type="PANTHER" id="PTHR12080:SF59">
    <property type="entry name" value="HEPATIC AND GLIAL CELL ADHESION MOLECULE"/>
    <property type="match status" value="1"/>
</dbReference>
<evidence type="ECO:0000313" key="8">
    <source>
        <dbReference type="Ensembl" id="ENSMZEP00005011041.1"/>
    </source>
</evidence>
<keyword evidence="4" id="KW-0325">Glycoprotein</keyword>
<dbReference type="Proteomes" id="UP000265160">
    <property type="component" value="LG7"/>
</dbReference>
<name>A0A3P9BN49_9CICH</name>
<dbReference type="InterPro" id="IPR036179">
    <property type="entry name" value="Ig-like_dom_sf"/>
</dbReference>
<accession>A0A3P9BN49</accession>
<evidence type="ECO:0000259" key="7">
    <source>
        <dbReference type="PROSITE" id="PS50835"/>
    </source>
</evidence>
<dbReference type="AlphaFoldDB" id="A0A3P9BN49"/>
<keyword evidence="6" id="KW-1133">Transmembrane helix</keyword>
<evidence type="ECO:0000256" key="5">
    <source>
        <dbReference type="SAM" id="MobiDB-lite"/>
    </source>
</evidence>
<dbReference type="InterPro" id="IPR007110">
    <property type="entry name" value="Ig-like_dom"/>
</dbReference>
<dbReference type="PANTHER" id="PTHR12080">
    <property type="entry name" value="SIGNALING LYMPHOCYTIC ACTIVATION MOLECULE"/>
    <property type="match status" value="1"/>
</dbReference>
<organism evidence="8 9">
    <name type="scientific">Maylandia zebra</name>
    <name type="common">zebra mbuna</name>
    <dbReference type="NCBI Taxonomy" id="106582"/>
    <lineage>
        <taxon>Eukaryota</taxon>
        <taxon>Metazoa</taxon>
        <taxon>Chordata</taxon>
        <taxon>Craniata</taxon>
        <taxon>Vertebrata</taxon>
        <taxon>Euteleostomi</taxon>
        <taxon>Actinopterygii</taxon>
        <taxon>Neopterygii</taxon>
        <taxon>Teleostei</taxon>
        <taxon>Neoteleostei</taxon>
        <taxon>Acanthomorphata</taxon>
        <taxon>Ovalentaria</taxon>
        <taxon>Cichlomorphae</taxon>
        <taxon>Cichliformes</taxon>
        <taxon>Cichlidae</taxon>
        <taxon>African cichlids</taxon>
        <taxon>Pseudocrenilabrinae</taxon>
        <taxon>Haplochromini</taxon>
        <taxon>Maylandia</taxon>
        <taxon>Maylandia zebra complex</taxon>
    </lineage>
</organism>
<dbReference type="InterPro" id="IPR015631">
    <property type="entry name" value="CD2/SLAM_rcpt"/>
</dbReference>
<feature type="region of interest" description="Disordered" evidence="5">
    <location>
        <begin position="277"/>
        <end position="307"/>
    </location>
</feature>
<reference evidence="8 9" key="1">
    <citation type="journal article" date="2014" name="Nature">
        <title>The genomic substrate for adaptive radiation in African cichlid fish.</title>
        <authorList>
            <person name="Brawand D."/>
            <person name="Wagner C.E."/>
            <person name="Li Y.I."/>
            <person name="Malinsky M."/>
            <person name="Keller I."/>
            <person name="Fan S."/>
            <person name="Simakov O."/>
            <person name="Ng A.Y."/>
            <person name="Lim Z.W."/>
            <person name="Bezault E."/>
            <person name="Turner-Maier J."/>
            <person name="Johnson J."/>
            <person name="Alcazar R."/>
            <person name="Noh H.J."/>
            <person name="Russell P."/>
            <person name="Aken B."/>
            <person name="Alfoldi J."/>
            <person name="Amemiya C."/>
            <person name="Azzouzi N."/>
            <person name="Baroiller J.F."/>
            <person name="Barloy-Hubler F."/>
            <person name="Berlin A."/>
            <person name="Bloomquist R."/>
            <person name="Carleton K.L."/>
            <person name="Conte M.A."/>
            <person name="D'Cotta H."/>
            <person name="Eshel O."/>
            <person name="Gaffney L."/>
            <person name="Galibert F."/>
            <person name="Gante H.F."/>
            <person name="Gnerre S."/>
            <person name="Greuter L."/>
            <person name="Guyon R."/>
            <person name="Haddad N.S."/>
            <person name="Haerty W."/>
            <person name="Harris R.M."/>
            <person name="Hofmann H.A."/>
            <person name="Hourlier T."/>
            <person name="Hulata G."/>
            <person name="Jaffe D.B."/>
            <person name="Lara M."/>
            <person name="Lee A.P."/>
            <person name="MacCallum I."/>
            <person name="Mwaiko S."/>
            <person name="Nikaido M."/>
            <person name="Nishihara H."/>
            <person name="Ozouf-Costaz C."/>
            <person name="Penman D.J."/>
            <person name="Przybylski D."/>
            <person name="Rakotomanga M."/>
            <person name="Renn S.C.P."/>
            <person name="Ribeiro F.J."/>
            <person name="Ron M."/>
            <person name="Salzburger W."/>
            <person name="Sanchez-Pulido L."/>
            <person name="Santos M.E."/>
            <person name="Searle S."/>
            <person name="Sharpe T."/>
            <person name="Swofford R."/>
            <person name="Tan F.J."/>
            <person name="Williams L."/>
            <person name="Young S."/>
            <person name="Yin S."/>
            <person name="Okada N."/>
            <person name="Kocher T.D."/>
            <person name="Miska E.A."/>
            <person name="Lander E.S."/>
            <person name="Venkatesh B."/>
            <person name="Fernald R.D."/>
            <person name="Meyer A."/>
            <person name="Ponting C.P."/>
            <person name="Streelman J.T."/>
            <person name="Lindblad-Toh K."/>
            <person name="Seehausen O."/>
            <person name="Di Palma F."/>
        </authorList>
    </citation>
    <scope>NUCLEOTIDE SEQUENCE</scope>
</reference>
<evidence type="ECO:0000256" key="4">
    <source>
        <dbReference type="ARBA" id="ARBA00023180"/>
    </source>
</evidence>
<feature type="transmembrane region" description="Helical" evidence="6">
    <location>
        <begin position="231"/>
        <end position="256"/>
    </location>
</feature>
<dbReference type="STRING" id="106582.ENSMZEP00005011041"/>
<proteinExistence type="predicted"/>
<dbReference type="Gene3D" id="2.60.40.10">
    <property type="entry name" value="Immunoglobulins"/>
    <property type="match status" value="1"/>
</dbReference>
<reference evidence="8" key="2">
    <citation type="submission" date="2025-08" db="UniProtKB">
        <authorList>
            <consortium name="Ensembl"/>
        </authorList>
    </citation>
    <scope>IDENTIFICATION</scope>
</reference>
<dbReference type="SUPFAM" id="SSF48726">
    <property type="entry name" value="Immunoglobulin"/>
    <property type="match status" value="1"/>
</dbReference>
<dbReference type="GO" id="GO:0005911">
    <property type="term" value="C:cell-cell junction"/>
    <property type="evidence" value="ECO:0007669"/>
    <property type="project" value="TreeGrafter"/>
</dbReference>